<evidence type="ECO:0000256" key="1">
    <source>
        <dbReference type="ARBA" id="ARBA00023125"/>
    </source>
</evidence>
<dbReference type="Pfam" id="PF00440">
    <property type="entry name" value="TetR_N"/>
    <property type="match status" value="1"/>
</dbReference>
<evidence type="ECO:0000313" key="4">
    <source>
        <dbReference type="EMBL" id="CCQ36441.1"/>
    </source>
</evidence>
<feature type="domain" description="HTH tetR-type" evidence="3">
    <location>
        <begin position="10"/>
        <end position="70"/>
    </location>
</feature>
<keyword evidence="5" id="KW-1185">Reference proteome</keyword>
<organism evidence="4 5">
    <name type="scientific">Natronomonas moolapensis (strain DSM 18674 / CECT 7526 / JCM 14361 / 8.8.11)</name>
    <dbReference type="NCBI Taxonomy" id="268739"/>
    <lineage>
        <taxon>Archaea</taxon>
        <taxon>Methanobacteriati</taxon>
        <taxon>Methanobacteriota</taxon>
        <taxon>Stenosarchaea group</taxon>
        <taxon>Halobacteria</taxon>
        <taxon>Halobacteriales</taxon>
        <taxon>Natronomonadaceae</taxon>
        <taxon>Natronomonas</taxon>
    </lineage>
</organism>
<keyword evidence="1 2" id="KW-0238">DNA-binding</keyword>
<dbReference type="RefSeq" id="WP_015409241.1">
    <property type="nucleotide sequence ID" value="NC_020388.1"/>
</dbReference>
<dbReference type="PANTHER" id="PTHR43479">
    <property type="entry name" value="ACREF/ENVCD OPERON REPRESSOR-RELATED"/>
    <property type="match status" value="1"/>
</dbReference>
<dbReference type="HOGENOM" id="CLU_069356_42_1_2"/>
<sequence>MKGFSDAERDRIREGLIEAGREQFSALGHDRTRISDLTDAVDIATSTFYQFFDSKEALYLEILGREQSRMADELEGILNDTSDLRSEVLAGFEYFFNELETNPLYYRLIVEDDIRPLHVEASEAGLEAYYEEQFRMFEPHAERWTKKDAFRVDDPEELVGLFRLLSFTIVAKETFEGVGPSRIDDAHGSLVASLVDGLFVE</sequence>
<dbReference type="InterPro" id="IPR001647">
    <property type="entry name" value="HTH_TetR"/>
</dbReference>
<dbReference type="EMBL" id="HF582854">
    <property type="protein sequence ID" value="CCQ36441.1"/>
    <property type="molecule type" value="Genomic_DNA"/>
</dbReference>
<reference evidence="4 5" key="1">
    <citation type="journal article" date="2013" name="Genome Announc.">
        <title>Genome of the haloarchaeon Natronomonas moolapensis, a neutrophilic member of a previously haloalkaliphilic genus.</title>
        <authorList>
            <person name="Dyall-Smith M.L."/>
            <person name="Pfeiffer F."/>
            <person name="Oberwinkler T."/>
            <person name="Klee K."/>
            <person name="Rampp M."/>
            <person name="Palm P."/>
            <person name="Gross K."/>
            <person name="Schuster S.C."/>
            <person name="Oesterhelt D."/>
        </authorList>
    </citation>
    <scope>NUCLEOTIDE SEQUENCE [LARGE SCALE GENOMIC DNA]</scope>
    <source>
        <strain evidence="5">DSM 18674 / JCM 14361 / 8.8.11</strain>
    </source>
</reference>
<protein>
    <submittedName>
        <fullName evidence="4">TetR family transcription regulator</fullName>
    </submittedName>
</protein>
<dbReference type="SUPFAM" id="SSF46689">
    <property type="entry name" value="Homeodomain-like"/>
    <property type="match status" value="1"/>
</dbReference>
<dbReference type="STRING" id="268739.Nmlp_2270"/>
<evidence type="ECO:0000256" key="2">
    <source>
        <dbReference type="PROSITE-ProRule" id="PRU00335"/>
    </source>
</evidence>
<proteinExistence type="predicted"/>
<dbReference type="GeneID" id="14651197"/>
<dbReference type="AlphaFoldDB" id="M1XQL8"/>
<dbReference type="InterPro" id="IPR050624">
    <property type="entry name" value="HTH-type_Tx_Regulator"/>
</dbReference>
<dbReference type="PROSITE" id="PS50977">
    <property type="entry name" value="HTH_TETR_2"/>
    <property type="match status" value="1"/>
</dbReference>
<gene>
    <name evidence="4" type="ordered locus">Nmlp_2270</name>
</gene>
<dbReference type="Gene3D" id="1.10.10.60">
    <property type="entry name" value="Homeodomain-like"/>
    <property type="match status" value="1"/>
</dbReference>
<dbReference type="PANTHER" id="PTHR43479:SF11">
    <property type="entry name" value="ACREF_ENVCD OPERON REPRESSOR-RELATED"/>
    <property type="match status" value="1"/>
</dbReference>
<accession>M1XQL8</accession>
<dbReference type="Proteomes" id="UP000011867">
    <property type="component" value="Chromosome"/>
</dbReference>
<name>M1XQL8_NATM8</name>
<dbReference type="Gene3D" id="1.10.357.10">
    <property type="entry name" value="Tetracycline Repressor, domain 2"/>
    <property type="match status" value="1"/>
</dbReference>
<evidence type="ECO:0000313" key="5">
    <source>
        <dbReference type="Proteomes" id="UP000011867"/>
    </source>
</evidence>
<dbReference type="GO" id="GO:0003677">
    <property type="term" value="F:DNA binding"/>
    <property type="evidence" value="ECO:0007669"/>
    <property type="project" value="UniProtKB-UniRule"/>
</dbReference>
<dbReference type="KEGG" id="nmo:Nmlp_2270"/>
<dbReference type="OrthoDB" id="135877at2157"/>
<dbReference type="InterPro" id="IPR009057">
    <property type="entry name" value="Homeodomain-like_sf"/>
</dbReference>
<feature type="DNA-binding region" description="H-T-H motif" evidence="2">
    <location>
        <begin position="33"/>
        <end position="52"/>
    </location>
</feature>
<evidence type="ECO:0000259" key="3">
    <source>
        <dbReference type="PROSITE" id="PS50977"/>
    </source>
</evidence>
<dbReference type="eggNOG" id="arCOG02648">
    <property type="taxonomic scope" value="Archaea"/>
</dbReference>